<dbReference type="Gene3D" id="1.10.8.60">
    <property type="match status" value="1"/>
</dbReference>
<dbReference type="InterPro" id="IPR001957">
    <property type="entry name" value="Chromosome_initiator_DnaA"/>
</dbReference>
<evidence type="ECO:0000259" key="12">
    <source>
        <dbReference type="SMART" id="SM00382"/>
    </source>
</evidence>
<dbReference type="Pfam" id="PF08299">
    <property type="entry name" value="Bac_DnaA_C"/>
    <property type="match status" value="1"/>
</dbReference>
<evidence type="ECO:0000256" key="4">
    <source>
        <dbReference type="ARBA" id="ARBA00022741"/>
    </source>
</evidence>
<evidence type="ECO:0000256" key="8">
    <source>
        <dbReference type="HAMAP-Rule" id="MF_00377"/>
    </source>
</evidence>
<evidence type="ECO:0000256" key="2">
    <source>
        <dbReference type="ARBA" id="ARBA00022490"/>
    </source>
</evidence>
<evidence type="ECO:0000256" key="5">
    <source>
        <dbReference type="ARBA" id="ARBA00022840"/>
    </source>
</evidence>
<dbReference type="InterPro" id="IPR003593">
    <property type="entry name" value="AAA+_ATPase"/>
</dbReference>
<evidence type="ECO:0000256" key="6">
    <source>
        <dbReference type="ARBA" id="ARBA00023121"/>
    </source>
</evidence>
<feature type="region of interest" description="Domain IV, binds dsDNA" evidence="8">
    <location>
        <begin position="333"/>
        <end position="452"/>
    </location>
</feature>
<keyword evidence="15" id="KW-1185">Reference proteome</keyword>
<keyword evidence="6 8" id="KW-0446">Lipid-binding</keyword>
<dbReference type="Gene3D" id="3.40.50.300">
    <property type="entry name" value="P-loop containing nucleotide triphosphate hydrolases"/>
    <property type="match status" value="1"/>
</dbReference>
<dbReference type="HOGENOM" id="CLU_026910_0_1_0"/>
<dbReference type="InterPro" id="IPR010921">
    <property type="entry name" value="Trp_repressor/repl_initiator"/>
</dbReference>
<reference evidence="15" key="1">
    <citation type="submission" date="2009-09" db="EMBL/GenBank/DDBJ databases">
        <title>The complete chromosome of Sebaldella termitidis ATCC 33386.</title>
        <authorList>
            <consortium name="US DOE Joint Genome Institute (JGI-PGF)"/>
            <person name="Lucas S."/>
            <person name="Copeland A."/>
            <person name="Lapidus A."/>
            <person name="Glavina del Rio T."/>
            <person name="Dalin E."/>
            <person name="Tice H."/>
            <person name="Bruce D."/>
            <person name="Goodwin L."/>
            <person name="Pitluck S."/>
            <person name="Kyrpides N."/>
            <person name="Mavromatis K."/>
            <person name="Ivanova N."/>
            <person name="Mikhailova N."/>
            <person name="Sims D."/>
            <person name="Meincke L."/>
            <person name="Brettin T."/>
            <person name="Detter J.C."/>
            <person name="Han C."/>
            <person name="Larimer F."/>
            <person name="Land M."/>
            <person name="Hauser L."/>
            <person name="Markowitz V."/>
            <person name="Cheng J.F."/>
            <person name="Hugenholtz P."/>
            <person name="Woyke T."/>
            <person name="Wu D."/>
            <person name="Eisen J.A."/>
        </authorList>
    </citation>
    <scope>NUCLEOTIDE SEQUENCE [LARGE SCALE GENOMIC DNA]</scope>
    <source>
        <strain evidence="15">ATCC 33386 / NCTC 11300</strain>
    </source>
</reference>
<dbReference type="SMART" id="SM00760">
    <property type="entry name" value="Bac_DnaA_C"/>
    <property type="match status" value="1"/>
</dbReference>
<dbReference type="GO" id="GO:0006270">
    <property type="term" value="P:DNA replication initiation"/>
    <property type="evidence" value="ECO:0007669"/>
    <property type="project" value="UniProtKB-UniRule"/>
</dbReference>
<dbReference type="Proteomes" id="UP000000845">
    <property type="component" value="Chromosome"/>
</dbReference>
<dbReference type="Gene3D" id="1.10.1750.10">
    <property type="match status" value="1"/>
</dbReference>
<dbReference type="PANTHER" id="PTHR30050">
    <property type="entry name" value="CHROMOSOMAL REPLICATION INITIATOR PROTEIN DNAA"/>
    <property type="match status" value="1"/>
</dbReference>
<feature type="domain" description="AAA+ ATPase" evidence="12">
    <location>
        <begin position="141"/>
        <end position="283"/>
    </location>
</feature>
<dbReference type="NCBIfam" id="TIGR00362">
    <property type="entry name" value="DnaA"/>
    <property type="match status" value="1"/>
</dbReference>
<dbReference type="SMART" id="SM00382">
    <property type="entry name" value="AAA"/>
    <property type="match status" value="1"/>
</dbReference>
<accession>D1AIS7</accession>
<reference evidence="14 15" key="2">
    <citation type="journal article" date="2010" name="Stand. Genomic Sci.">
        <title>Complete genome sequence of Sebaldella termitidis type strain (NCTC 11300).</title>
        <authorList>
            <person name="Harmon-Smith M."/>
            <person name="Celia L."/>
            <person name="Chertkov O."/>
            <person name="Lapidus A."/>
            <person name="Copeland A."/>
            <person name="Glavina Del Rio T."/>
            <person name="Nolan M."/>
            <person name="Lucas S."/>
            <person name="Tice H."/>
            <person name="Cheng J.F."/>
            <person name="Han C."/>
            <person name="Detter J.C."/>
            <person name="Bruce D."/>
            <person name="Goodwin L."/>
            <person name="Pitluck S."/>
            <person name="Pati A."/>
            <person name="Liolios K."/>
            <person name="Ivanova N."/>
            <person name="Mavromatis K."/>
            <person name="Mikhailova N."/>
            <person name="Chen A."/>
            <person name="Palaniappan K."/>
            <person name="Land M."/>
            <person name="Hauser L."/>
            <person name="Chang Y.J."/>
            <person name="Jeffries C.D."/>
            <person name="Brettin T."/>
            <person name="Goker M."/>
            <person name="Beck B."/>
            <person name="Bristow J."/>
            <person name="Eisen J.A."/>
            <person name="Markowitz V."/>
            <person name="Hugenholtz P."/>
            <person name="Kyrpides N.C."/>
            <person name="Klenk H.P."/>
            <person name="Chen F."/>
        </authorList>
    </citation>
    <scope>NUCLEOTIDE SEQUENCE [LARGE SCALE GENOMIC DNA]</scope>
    <source>
        <strain evidence="15">ATCC 33386 / NCTC 11300</strain>
    </source>
</reference>
<dbReference type="GO" id="GO:0005886">
    <property type="term" value="C:plasma membrane"/>
    <property type="evidence" value="ECO:0007669"/>
    <property type="project" value="TreeGrafter"/>
</dbReference>
<dbReference type="eggNOG" id="COG0593">
    <property type="taxonomic scope" value="Bacteria"/>
</dbReference>
<feature type="region of interest" description="Domain I, interacts with DnaA modulators" evidence="8">
    <location>
        <begin position="1"/>
        <end position="88"/>
    </location>
</feature>
<protein>
    <recommendedName>
        <fullName evidence="8 9">Chromosomal replication initiator protein DnaA</fullName>
    </recommendedName>
</protein>
<dbReference type="InterPro" id="IPR020591">
    <property type="entry name" value="Chromosome_initiator_DnaA-like"/>
</dbReference>
<dbReference type="HAMAP" id="MF_00377">
    <property type="entry name" value="DnaA_bact"/>
    <property type="match status" value="1"/>
</dbReference>
<proteinExistence type="inferred from homology"/>
<dbReference type="SUPFAM" id="SSF52540">
    <property type="entry name" value="P-loop containing nucleoside triphosphate hydrolases"/>
    <property type="match status" value="1"/>
</dbReference>
<comment type="caution">
    <text evidence="8">Lacks conserved residue(s) required for the propagation of feature annotation.</text>
</comment>
<evidence type="ECO:0000256" key="11">
    <source>
        <dbReference type="RuleBase" id="RU004227"/>
    </source>
</evidence>
<dbReference type="AlphaFoldDB" id="D1AIS7"/>
<feature type="binding site" evidence="8">
    <location>
        <position position="156"/>
    </location>
    <ligand>
        <name>ATP</name>
        <dbReference type="ChEBI" id="CHEBI:30616"/>
    </ligand>
</feature>
<dbReference type="CDD" id="cd00009">
    <property type="entry name" value="AAA"/>
    <property type="match status" value="1"/>
</dbReference>
<dbReference type="RefSeq" id="WP_012859489.1">
    <property type="nucleotide sequence ID" value="NC_013517.1"/>
</dbReference>
<keyword evidence="2 8" id="KW-0963">Cytoplasm</keyword>
<evidence type="ECO:0000256" key="1">
    <source>
        <dbReference type="ARBA" id="ARBA00006583"/>
    </source>
</evidence>
<dbReference type="InterPro" id="IPR013159">
    <property type="entry name" value="DnaA_C"/>
</dbReference>
<dbReference type="PANTHER" id="PTHR30050:SF2">
    <property type="entry name" value="CHROMOSOMAL REPLICATION INITIATOR PROTEIN DNAA"/>
    <property type="match status" value="1"/>
</dbReference>
<dbReference type="GO" id="GO:0006275">
    <property type="term" value="P:regulation of DNA replication"/>
    <property type="evidence" value="ECO:0007669"/>
    <property type="project" value="UniProtKB-UniRule"/>
</dbReference>
<dbReference type="InterPro" id="IPR027417">
    <property type="entry name" value="P-loop_NTPase"/>
</dbReference>
<dbReference type="KEGG" id="str:Sterm_0001"/>
<dbReference type="PRINTS" id="PR00051">
    <property type="entry name" value="DNAA"/>
</dbReference>
<dbReference type="InterPro" id="IPR038454">
    <property type="entry name" value="DnaA_N_sf"/>
</dbReference>
<dbReference type="InterPro" id="IPR024633">
    <property type="entry name" value="DnaA_N_dom"/>
</dbReference>
<comment type="subunit">
    <text evidence="8">Oligomerizes as a right-handed, spiral filament on DNA at oriC.</text>
</comment>
<evidence type="ECO:0000313" key="15">
    <source>
        <dbReference type="Proteomes" id="UP000000845"/>
    </source>
</evidence>
<dbReference type="PROSITE" id="PS01008">
    <property type="entry name" value="DNAA"/>
    <property type="match status" value="1"/>
</dbReference>
<feature type="binding site" evidence="8">
    <location>
        <position position="152"/>
    </location>
    <ligand>
        <name>ATP</name>
        <dbReference type="ChEBI" id="CHEBI:30616"/>
    </ligand>
</feature>
<name>D1AIS7_SEBTE</name>
<keyword evidence="4 8" id="KW-0547">Nucleotide-binding</keyword>
<dbReference type="GO" id="GO:0003688">
    <property type="term" value="F:DNA replication origin binding"/>
    <property type="evidence" value="ECO:0007669"/>
    <property type="project" value="UniProtKB-UniRule"/>
</dbReference>
<sequence>MVDPIVLWEKIIKILKYQIDEVEFNTYIKPLNVHEYKDNTLYVWVESTFMKEKVEQRYKLNMMEIINDILMMEASQRINIIFELKQAAEEKFENYISVMDTQKKLINNLNQRYRFENFVVGKGNELANAACIAISQNPGIVYNPLLIYGGSGLGKTHLMHAVGNAILDKDPNKKVLYCTSENFNNEFINSLRAGQFANVQNFRDKFRTLDVLLIDDIQFFEKVFGQGTGSVEEEFFHTFNTLQELGKQIIMSSDRLPREIRNLSKRIESRFDSGLSVDVQKPDYETRLAILKNIADSKSVIISDEVLEFISSSISSNIRELEGALTRVIARSTLLRKAITLQLVQEDLADLLKKQQSKITANKIITTVSGYYSIPLDEMKGKKRQQEITNARQIAMFLLKDQLDLNLTTIGGLFGGRDHSTVISSIRKIETRMKEEIVFKKEIDNIKQKIVE</sequence>
<dbReference type="Pfam" id="PF11638">
    <property type="entry name" value="DnaA_N"/>
    <property type="match status" value="1"/>
</dbReference>
<dbReference type="InterPro" id="IPR018312">
    <property type="entry name" value="Chromosome_initiator_DnaA_CS"/>
</dbReference>
<comment type="function">
    <text evidence="8 10">Plays an essential role in the initiation and regulation of chromosomal replication. ATP-DnaA binds to the origin of replication (oriC) to initiate formation of the DNA replication initiation complex once per cell cycle. Binds the DnaA box (a 9 base pair repeat at the origin) and separates the double-stranded (ds)DNA. Forms a right-handed helical filament on oriC DNA; dsDNA binds to the exterior of the filament while single-stranded (ss)DNA is stabiized in the filament's interior. The ATP-DnaA-oriC complex binds and stabilizes one strand of the AT-rich DNA unwinding element (DUE), permitting loading of DNA polymerase. After initiation quickly degrades to an ADP-DnaA complex that is not apt for DNA replication. Binds acidic phospholipids.</text>
</comment>
<evidence type="ECO:0000256" key="10">
    <source>
        <dbReference type="RuleBase" id="RU000577"/>
    </source>
</evidence>
<feature type="domain" description="Chromosomal replication initiator DnaA C-terminal" evidence="13">
    <location>
        <begin position="360"/>
        <end position="429"/>
    </location>
</feature>
<feature type="binding site" evidence="8">
    <location>
        <position position="155"/>
    </location>
    <ligand>
        <name>ATP</name>
        <dbReference type="ChEBI" id="CHEBI:30616"/>
    </ligand>
</feature>
<dbReference type="GO" id="GO:0005524">
    <property type="term" value="F:ATP binding"/>
    <property type="evidence" value="ECO:0007669"/>
    <property type="project" value="UniProtKB-UniRule"/>
</dbReference>
<dbReference type="InterPro" id="IPR013317">
    <property type="entry name" value="DnaA_dom"/>
</dbReference>
<dbReference type="GO" id="GO:0005737">
    <property type="term" value="C:cytoplasm"/>
    <property type="evidence" value="ECO:0007669"/>
    <property type="project" value="UniProtKB-SubCell"/>
</dbReference>
<keyword evidence="7 8" id="KW-0238">DNA-binding</keyword>
<evidence type="ECO:0000256" key="3">
    <source>
        <dbReference type="ARBA" id="ARBA00022705"/>
    </source>
</evidence>
<evidence type="ECO:0000256" key="9">
    <source>
        <dbReference type="NCBIfam" id="TIGR00362"/>
    </source>
</evidence>
<keyword evidence="3 8" id="KW-0235">DNA replication</keyword>
<comment type="domain">
    <text evidence="8">Domain I is involved in oligomerization and binding regulators, domain II is flexibile and of varying length in different bacteria, domain III forms the AAA+ region, while domain IV binds dsDNA.</text>
</comment>
<organism evidence="14 15">
    <name type="scientific">Sebaldella termitidis (strain ATCC 33386 / NCTC 11300)</name>
    <dbReference type="NCBI Taxonomy" id="526218"/>
    <lineage>
        <taxon>Bacteria</taxon>
        <taxon>Fusobacteriati</taxon>
        <taxon>Fusobacteriota</taxon>
        <taxon>Fusobacteriia</taxon>
        <taxon>Fusobacteriales</taxon>
        <taxon>Leptotrichiaceae</taxon>
        <taxon>Sebaldella</taxon>
    </lineage>
</organism>
<dbReference type="Pfam" id="PF00308">
    <property type="entry name" value="Bac_DnaA"/>
    <property type="match status" value="1"/>
</dbReference>
<dbReference type="EMBL" id="CP001739">
    <property type="protein sequence ID" value="ACZ06889.1"/>
    <property type="molecule type" value="Genomic_DNA"/>
</dbReference>
<keyword evidence="5 8" id="KW-0067">ATP-binding</keyword>
<gene>
    <name evidence="8" type="primary">dnaA</name>
    <name evidence="14" type="ordered locus">Sterm_0001</name>
</gene>
<comment type="similarity">
    <text evidence="1 8 11">Belongs to the DnaA family.</text>
</comment>
<dbReference type="CDD" id="cd06571">
    <property type="entry name" value="Bac_DnaA_C"/>
    <property type="match status" value="1"/>
</dbReference>
<evidence type="ECO:0000259" key="13">
    <source>
        <dbReference type="SMART" id="SM00760"/>
    </source>
</evidence>
<evidence type="ECO:0000256" key="7">
    <source>
        <dbReference type="ARBA" id="ARBA00023125"/>
    </source>
</evidence>
<feature type="binding site" evidence="8">
    <location>
        <position position="154"/>
    </location>
    <ligand>
        <name>ATP</name>
        <dbReference type="ChEBI" id="CHEBI:30616"/>
    </ligand>
</feature>
<dbReference type="STRING" id="526218.Sterm_0001"/>
<dbReference type="SUPFAM" id="SSF48295">
    <property type="entry name" value="TrpR-like"/>
    <property type="match status" value="1"/>
</dbReference>
<comment type="subcellular location">
    <subcellularLocation>
        <location evidence="8">Cytoplasm</location>
    </subcellularLocation>
</comment>
<evidence type="ECO:0000313" key="14">
    <source>
        <dbReference type="EMBL" id="ACZ06889.1"/>
    </source>
</evidence>
<dbReference type="GO" id="GO:0008289">
    <property type="term" value="F:lipid binding"/>
    <property type="evidence" value="ECO:0007669"/>
    <property type="project" value="UniProtKB-KW"/>
</dbReference>
<dbReference type="Gene3D" id="3.30.300.180">
    <property type="match status" value="1"/>
</dbReference>